<protein>
    <recommendedName>
        <fullName evidence="1">CLEC16A/TT9 C-terminal domain-containing protein</fullName>
    </recommendedName>
</protein>
<comment type="caution">
    <text evidence="2">The sequence shown here is derived from an EMBL/GenBank/DDBJ whole genome shotgun (WGS) entry which is preliminary data.</text>
</comment>
<proteinExistence type="predicted"/>
<dbReference type="Pfam" id="PF19439">
    <property type="entry name" value="CLEC16A_C"/>
    <property type="match status" value="1"/>
</dbReference>
<feature type="domain" description="CLEC16A/TT9 C-terminal" evidence="1">
    <location>
        <begin position="10"/>
        <end position="123"/>
    </location>
</feature>
<sequence>MILLTCDKENGCQLTDQHLAQLYAAKEKGTVLLRSYFRNEDSFLELFEQEIRSLSSRVLRLDVLLRDAVLLLPPSDPVQDSGEPIDTGRSAATSKLTFRLPSTEMEYTLRAIGVFLQVTTFCIQH</sequence>
<organism evidence="2 3">
    <name type="scientific">Protopolystoma xenopodis</name>
    <dbReference type="NCBI Taxonomy" id="117903"/>
    <lineage>
        <taxon>Eukaryota</taxon>
        <taxon>Metazoa</taxon>
        <taxon>Spiralia</taxon>
        <taxon>Lophotrochozoa</taxon>
        <taxon>Platyhelminthes</taxon>
        <taxon>Monogenea</taxon>
        <taxon>Polyopisthocotylea</taxon>
        <taxon>Polystomatidea</taxon>
        <taxon>Polystomatidae</taxon>
        <taxon>Protopolystoma</taxon>
    </lineage>
</organism>
<dbReference type="EMBL" id="CAAALY010036383">
    <property type="protein sequence ID" value="VEL18295.1"/>
    <property type="molecule type" value="Genomic_DNA"/>
</dbReference>
<name>A0A448WRE9_9PLAT</name>
<keyword evidence="3" id="KW-1185">Reference proteome</keyword>
<gene>
    <name evidence="2" type="ORF">PXEA_LOCUS11735</name>
</gene>
<dbReference type="InterPro" id="IPR045820">
    <property type="entry name" value="CLEC16A/TT9_C"/>
</dbReference>
<evidence type="ECO:0000259" key="1">
    <source>
        <dbReference type="Pfam" id="PF19439"/>
    </source>
</evidence>
<accession>A0A448WRE9</accession>
<dbReference type="Proteomes" id="UP000784294">
    <property type="component" value="Unassembled WGS sequence"/>
</dbReference>
<evidence type="ECO:0000313" key="3">
    <source>
        <dbReference type="Proteomes" id="UP000784294"/>
    </source>
</evidence>
<evidence type="ECO:0000313" key="2">
    <source>
        <dbReference type="EMBL" id="VEL18295.1"/>
    </source>
</evidence>
<dbReference type="OrthoDB" id="294052at2759"/>
<dbReference type="AlphaFoldDB" id="A0A448WRE9"/>
<reference evidence="2" key="1">
    <citation type="submission" date="2018-11" db="EMBL/GenBank/DDBJ databases">
        <authorList>
            <consortium name="Pathogen Informatics"/>
        </authorList>
    </citation>
    <scope>NUCLEOTIDE SEQUENCE</scope>
</reference>